<accession>A0AAV6W5Q2</accession>
<keyword evidence="8" id="KW-1185">Reference proteome</keyword>
<feature type="region of interest" description="Disordered" evidence="5">
    <location>
        <begin position="23"/>
        <end position="44"/>
    </location>
</feature>
<keyword evidence="3" id="KW-0804">Transcription</keyword>
<name>A0AAV6W5Q2_9LAMI</name>
<proteinExistence type="predicted"/>
<dbReference type="InterPro" id="IPR006447">
    <property type="entry name" value="Myb_dom_plants"/>
</dbReference>
<dbReference type="InterPro" id="IPR001005">
    <property type="entry name" value="SANT/Myb"/>
</dbReference>
<evidence type="ECO:0000256" key="3">
    <source>
        <dbReference type="ARBA" id="ARBA00023163"/>
    </source>
</evidence>
<evidence type="ECO:0000256" key="4">
    <source>
        <dbReference type="ARBA" id="ARBA00023242"/>
    </source>
</evidence>
<dbReference type="SUPFAM" id="SSF46689">
    <property type="entry name" value="Homeodomain-like"/>
    <property type="match status" value="1"/>
</dbReference>
<dbReference type="InterPro" id="IPR017930">
    <property type="entry name" value="Myb_dom"/>
</dbReference>
<dbReference type="Proteomes" id="UP000826271">
    <property type="component" value="Unassembled WGS sequence"/>
</dbReference>
<comment type="caution">
    <text evidence="7">The sequence shown here is derived from an EMBL/GenBank/DDBJ whole genome shotgun (WGS) entry which is preliminary data.</text>
</comment>
<dbReference type="PANTHER" id="PTHR31314">
    <property type="entry name" value="MYB FAMILY TRANSCRIPTION FACTOR PHL7-LIKE"/>
    <property type="match status" value="1"/>
</dbReference>
<feature type="domain" description="HTH myb-type" evidence="6">
    <location>
        <begin position="47"/>
        <end position="107"/>
    </location>
</feature>
<dbReference type="InterPro" id="IPR009057">
    <property type="entry name" value="Homeodomain-like_sf"/>
</dbReference>
<sequence>MDSPPSLSTVYMKPQFSVAAVRRHPVKQNNHPPPPSPTRHGVRPYVRSKMPRLRWTHDLHQCFINAVERLGGEDRATPKMVLELMNVKGLTITHVKSHLQVEDKLLALLYIYIYRETTS</sequence>
<keyword evidence="4" id="KW-0539">Nucleus</keyword>
<dbReference type="PROSITE" id="PS51294">
    <property type="entry name" value="HTH_MYB"/>
    <property type="match status" value="1"/>
</dbReference>
<reference evidence="7" key="1">
    <citation type="submission" date="2019-10" db="EMBL/GenBank/DDBJ databases">
        <authorList>
            <person name="Zhang R."/>
            <person name="Pan Y."/>
            <person name="Wang J."/>
            <person name="Ma R."/>
            <person name="Yu S."/>
        </authorList>
    </citation>
    <scope>NUCLEOTIDE SEQUENCE</scope>
    <source>
        <strain evidence="7">LA-IB0</strain>
        <tissue evidence="7">Leaf</tissue>
    </source>
</reference>
<evidence type="ECO:0000313" key="8">
    <source>
        <dbReference type="Proteomes" id="UP000826271"/>
    </source>
</evidence>
<comment type="subcellular location">
    <subcellularLocation>
        <location evidence="1">Nucleus</location>
    </subcellularLocation>
</comment>
<dbReference type="Gene3D" id="1.10.10.60">
    <property type="entry name" value="Homeodomain-like"/>
    <property type="match status" value="1"/>
</dbReference>
<dbReference type="GO" id="GO:0003677">
    <property type="term" value="F:DNA binding"/>
    <property type="evidence" value="ECO:0007669"/>
    <property type="project" value="InterPro"/>
</dbReference>
<gene>
    <name evidence="7" type="ORF">BUALT_Bualt18G0100100</name>
</gene>
<dbReference type="Pfam" id="PF00249">
    <property type="entry name" value="Myb_DNA-binding"/>
    <property type="match status" value="1"/>
</dbReference>
<dbReference type="InterPro" id="IPR046955">
    <property type="entry name" value="PHR1-like"/>
</dbReference>
<dbReference type="NCBIfam" id="TIGR01557">
    <property type="entry name" value="myb_SHAQKYF"/>
    <property type="match status" value="1"/>
</dbReference>
<dbReference type="PANTHER" id="PTHR31314:SF84">
    <property type="entry name" value="HOMEODOMAIN-LIKE SUPERFAMILY PROTEIN-RELATED"/>
    <property type="match status" value="1"/>
</dbReference>
<protein>
    <recommendedName>
        <fullName evidence="6">HTH myb-type domain-containing protein</fullName>
    </recommendedName>
</protein>
<dbReference type="EMBL" id="WHWC01000018">
    <property type="protein sequence ID" value="KAG8365394.1"/>
    <property type="molecule type" value="Genomic_DNA"/>
</dbReference>
<dbReference type="AlphaFoldDB" id="A0AAV6W5Q2"/>
<dbReference type="GO" id="GO:0005634">
    <property type="term" value="C:nucleus"/>
    <property type="evidence" value="ECO:0007669"/>
    <property type="project" value="UniProtKB-SubCell"/>
</dbReference>
<evidence type="ECO:0000313" key="7">
    <source>
        <dbReference type="EMBL" id="KAG8365394.1"/>
    </source>
</evidence>
<dbReference type="FunFam" id="1.10.10.60:FF:000002">
    <property type="entry name" value="Myb family transcription factor"/>
    <property type="match status" value="1"/>
</dbReference>
<evidence type="ECO:0000256" key="1">
    <source>
        <dbReference type="ARBA" id="ARBA00004123"/>
    </source>
</evidence>
<evidence type="ECO:0000256" key="5">
    <source>
        <dbReference type="SAM" id="MobiDB-lite"/>
    </source>
</evidence>
<dbReference type="GO" id="GO:0003700">
    <property type="term" value="F:DNA-binding transcription factor activity"/>
    <property type="evidence" value="ECO:0007669"/>
    <property type="project" value="InterPro"/>
</dbReference>
<keyword evidence="2" id="KW-0805">Transcription regulation</keyword>
<evidence type="ECO:0000259" key="6">
    <source>
        <dbReference type="PROSITE" id="PS51294"/>
    </source>
</evidence>
<organism evidence="7 8">
    <name type="scientific">Buddleja alternifolia</name>
    <dbReference type="NCBI Taxonomy" id="168488"/>
    <lineage>
        <taxon>Eukaryota</taxon>
        <taxon>Viridiplantae</taxon>
        <taxon>Streptophyta</taxon>
        <taxon>Embryophyta</taxon>
        <taxon>Tracheophyta</taxon>
        <taxon>Spermatophyta</taxon>
        <taxon>Magnoliopsida</taxon>
        <taxon>eudicotyledons</taxon>
        <taxon>Gunneridae</taxon>
        <taxon>Pentapetalae</taxon>
        <taxon>asterids</taxon>
        <taxon>lamiids</taxon>
        <taxon>Lamiales</taxon>
        <taxon>Scrophulariaceae</taxon>
        <taxon>Buddlejeae</taxon>
        <taxon>Buddleja</taxon>
    </lineage>
</organism>
<evidence type="ECO:0000256" key="2">
    <source>
        <dbReference type="ARBA" id="ARBA00023015"/>
    </source>
</evidence>